<comment type="caution">
    <text evidence="9">The sequence shown here is derived from an EMBL/GenBank/DDBJ whole genome shotgun (WGS) entry which is preliminary data.</text>
</comment>
<evidence type="ECO:0000256" key="3">
    <source>
        <dbReference type="ARBA" id="ARBA00022563"/>
    </source>
</evidence>
<name>A0A1G2HE81_9BACT</name>
<gene>
    <name evidence="6" type="primary">glyA</name>
    <name evidence="9" type="ORF">A2932_02405</name>
</gene>
<evidence type="ECO:0000256" key="2">
    <source>
        <dbReference type="ARBA" id="ARBA00006376"/>
    </source>
</evidence>
<evidence type="ECO:0000256" key="1">
    <source>
        <dbReference type="ARBA" id="ARBA00001933"/>
    </source>
</evidence>
<dbReference type="GO" id="GO:0030170">
    <property type="term" value="F:pyridoxal phosphate binding"/>
    <property type="evidence" value="ECO:0007669"/>
    <property type="project" value="UniProtKB-UniRule"/>
</dbReference>
<keyword evidence="3 6" id="KW-0554">One-carbon metabolism</keyword>
<accession>A0A1G2HE81</accession>
<feature type="site" description="Plays an important role in substrate specificity" evidence="6">
    <location>
        <position position="234"/>
    </location>
</feature>
<dbReference type="InterPro" id="IPR015421">
    <property type="entry name" value="PyrdxlP-dep_Trfase_major"/>
</dbReference>
<comment type="catalytic activity">
    <reaction evidence="6">
        <text>(6R)-5,10-methylene-5,6,7,8-tetrahydrofolate + glycine + H2O = (6S)-5,6,7,8-tetrahydrofolate + L-serine</text>
        <dbReference type="Rhea" id="RHEA:15481"/>
        <dbReference type="ChEBI" id="CHEBI:15377"/>
        <dbReference type="ChEBI" id="CHEBI:15636"/>
        <dbReference type="ChEBI" id="CHEBI:33384"/>
        <dbReference type="ChEBI" id="CHEBI:57305"/>
        <dbReference type="ChEBI" id="CHEBI:57453"/>
        <dbReference type="EC" id="2.1.2.1"/>
    </reaction>
</comment>
<evidence type="ECO:0000256" key="6">
    <source>
        <dbReference type="HAMAP-Rule" id="MF_00051"/>
    </source>
</evidence>
<dbReference type="InterPro" id="IPR015424">
    <property type="entry name" value="PyrdxlP-dep_Trfase"/>
</dbReference>
<dbReference type="EMBL" id="MHOI01000036">
    <property type="protein sequence ID" value="OGZ60785.1"/>
    <property type="molecule type" value="Genomic_DNA"/>
</dbReference>
<protein>
    <recommendedName>
        <fullName evidence="6">Serine hydroxymethyltransferase</fullName>
        <shortName evidence="6">SHMT</shortName>
        <shortName evidence="6">Serine methylase</shortName>
        <ecNumber evidence="6">2.1.2.1</ecNumber>
    </recommendedName>
</protein>
<feature type="modified residue" description="N6-(pyridoxal phosphate)lysine" evidence="6 7">
    <location>
        <position position="235"/>
    </location>
</feature>
<evidence type="ECO:0000256" key="4">
    <source>
        <dbReference type="ARBA" id="ARBA00022679"/>
    </source>
</evidence>
<dbReference type="InterPro" id="IPR049943">
    <property type="entry name" value="Ser_HO-MeTrfase-like"/>
</dbReference>
<feature type="binding site" evidence="6">
    <location>
        <begin position="131"/>
        <end position="133"/>
    </location>
    <ligand>
        <name>(6S)-5,6,7,8-tetrahydrofolate</name>
        <dbReference type="ChEBI" id="CHEBI:57453"/>
    </ligand>
</feature>
<feature type="binding site" evidence="6">
    <location>
        <position position="127"/>
    </location>
    <ligand>
        <name>(6S)-5,6,7,8-tetrahydrofolate</name>
        <dbReference type="ChEBI" id="CHEBI:57453"/>
    </ligand>
</feature>
<dbReference type="PANTHER" id="PTHR11680:SF35">
    <property type="entry name" value="SERINE HYDROXYMETHYLTRANSFERASE 1"/>
    <property type="match status" value="1"/>
</dbReference>
<keyword evidence="4 6" id="KW-0808">Transferase</keyword>
<comment type="caution">
    <text evidence="6">Lacks conserved residue(s) required for the propagation of feature annotation.</text>
</comment>
<dbReference type="InterPro" id="IPR039429">
    <property type="entry name" value="SHMT-like_dom"/>
</dbReference>
<keyword evidence="6" id="KW-0028">Amino-acid biosynthesis</keyword>
<dbReference type="STRING" id="1802163.A2932_02405"/>
<comment type="pathway">
    <text evidence="6">Amino-acid biosynthesis; glycine biosynthesis; glycine from L-serine: step 1/1.</text>
</comment>
<dbReference type="GO" id="GO:0019264">
    <property type="term" value="P:glycine biosynthetic process from serine"/>
    <property type="evidence" value="ECO:0007669"/>
    <property type="project" value="UniProtKB-UniRule"/>
</dbReference>
<dbReference type="Pfam" id="PF00464">
    <property type="entry name" value="SHMT"/>
    <property type="match status" value="1"/>
</dbReference>
<dbReference type="InterPro" id="IPR015422">
    <property type="entry name" value="PyrdxlP-dep_Trfase_small"/>
</dbReference>
<dbReference type="GO" id="GO:0004372">
    <property type="term" value="F:glycine hydroxymethyltransferase activity"/>
    <property type="evidence" value="ECO:0007669"/>
    <property type="project" value="UniProtKB-UniRule"/>
</dbReference>
<organism evidence="9 10">
    <name type="scientific">Candidatus Spechtbacteria bacterium RIFCSPLOWO2_01_FULL_46_10</name>
    <dbReference type="NCBI Taxonomy" id="1802163"/>
    <lineage>
        <taxon>Bacteria</taxon>
        <taxon>Candidatus Spechtiibacteriota</taxon>
    </lineage>
</organism>
<dbReference type="PIRSF" id="PIRSF000412">
    <property type="entry name" value="SHMT"/>
    <property type="match status" value="1"/>
</dbReference>
<dbReference type="Gene3D" id="3.40.640.10">
    <property type="entry name" value="Type I PLP-dependent aspartate aminotransferase-like (Major domain)"/>
    <property type="match status" value="1"/>
</dbReference>
<dbReference type="GO" id="GO:0035999">
    <property type="term" value="P:tetrahydrofolate interconversion"/>
    <property type="evidence" value="ECO:0007669"/>
    <property type="project" value="UniProtKB-UniRule"/>
</dbReference>
<evidence type="ECO:0000259" key="8">
    <source>
        <dbReference type="Pfam" id="PF00464"/>
    </source>
</evidence>
<dbReference type="PANTHER" id="PTHR11680">
    <property type="entry name" value="SERINE HYDROXYMETHYLTRANSFERASE"/>
    <property type="match status" value="1"/>
</dbReference>
<dbReference type="CDD" id="cd00378">
    <property type="entry name" value="SHMT"/>
    <property type="match status" value="1"/>
</dbReference>
<comment type="subcellular location">
    <subcellularLocation>
        <location evidence="6">Cytoplasm</location>
    </subcellularLocation>
</comment>
<feature type="domain" description="Serine hydroxymethyltransferase-like" evidence="8">
    <location>
        <begin position="10"/>
        <end position="397"/>
    </location>
</feature>
<sequence>MRKTVKTPNLKKNDSKIYAFIEAEERQQAETLDLIASQNFASSAVREALTSVAMNRYSEGYPGKRYYPGNKNIDGFEQTAQERALKLFGLKDNEWGVNVQALSGAQANFAIYAALLEKEDIALGMRLAEGGHLSHGHKASLTGKFFNFIQYGLDEHGRINYSEVEKLAREHKPKIIVAGASAYSLEVDFVKFGRIAKKYNALLVADISHIAGLIVSGAHRSPFPYCDVVMTTTHKTLRGPRGALIFAKYNSAPGSANNTTVMEVINRSVFPGLQGGPHNNQIAAIAVALHEARSKKFHAYANAVVKNAKCLSEELIKLGYVIISGGTENHLMLVDLRNKKITGNEATIRLEAVGILANKNTVPGDTNPRDPSGIRFGTPMLTTRGMRLKEMREVARLVDAALTAQKEEERKKIRREVRDLAGKFPPPGFE</sequence>
<dbReference type="EC" id="2.1.2.1" evidence="6"/>
<proteinExistence type="inferred from homology"/>
<evidence type="ECO:0000256" key="5">
    <source>
        <dbReference type="ARBA" id="ARBA00022898"/>
    </source>
</evidence>
<dbReference type="SUPFAM" id="SSF53383">
    <property type="entry name" value="PLP-dependent transferases"/>
    <property type="match status" value="1"/>
</dbReference>
<dbReference type="PROSITE" id="PS00096">
    <property type="entry name" value="SHMT"/>
    <property type="match status" value="1"/>
</dbReference>
<evidence type="ECO:0000313" key="10">
    <source>
        <dbReference type="Proteomes" id="UP000179153"/>
    </source>
</evidence>
<dbReference type="UniPathway" id="UPA00288">
    <property type="reaction ID" value="UER01023"/>
</dbReference>
<dbReference type="NCBIfam" id="NF000586">
    <property type="entry name" value="PRK00011.1"/>
    <property type="match status" value="1"/>
</dbReference>
<dbReference type="Proteomes" id="UP000179153">
    <property type="component" value="Unassembled WGS sequence"/>
</dbReference>
<dbReference type="Gene3D" id="3.90.1150.10">
    <property type="entry name" value="Aspartate Aminotransferase, domain 1"/>
    <property type="match status" value="1"/>
</dbReference>
<comment type="pathway">
    <text evidence="6">One-carbon metabolism; tetrahydrofolate interconversion.</text>
</comment>
<dbReference type="HAMAP" id="MF_00051">
    <property type="entry name" value="SHMT"/>
    <property type="match status" value="1"/>
</dbReference>
<dbReference type="InterPro" id="IPR001085">
    <property type="entry name" value="Ser_HO-MeTrfase"/>
</dbReference>
<dbReference type="InterPro" id="IPR019798">
    <property type="entry name" value="Ser_HO-MeTrfase_PLP_BS"/>
</dbReference>
<dbReference type="GO" id="GO:0005737">
    <property type="term" value="C:cytoplasm"/>
    <property type="evidence" value="ECO:0007669"/>
    <property type="project" value="UniProtKB-SubCell"/>
</dbReference>
<comment type="subunit">
    <text evidence="6">Homodimer.</text>
</comment>
<comment type="cofactor">
    <cofactor evidence="1 6 7">
        <name>pyridoxal 5'-phosphate</name>
        <dbReference type="ChEBI" id="CHEBI:597326"/>
    </cofactor>
</comment>
<comment type="similarity">
    <text evidence="2 6">Belongs to the SHMT family.</text>
</comment>
<evidence type="ECO:0000256" key="7">
    <source>
        <dbReference type="PIRSR" id="PIRSR000412-50"/>
    </source>
</evidence>
<keyword evidence="6" id="KW-0963">Cytoplasm</keyword>
<reference evidence="9 10" key="1">
    <citation type="journal article" date="2016" name="Nat. Commun.">
        <title>Thousands of microbial genomes shed light on interconnected biogeochemical processes in an aquifer system.</title>
        <authorList>
            <person name="Anantharaman K."/>
            <person name="Brown C.T."/>
            <person name="Hug L.A."/>
            <person name="Sharon I."/>
            <person name="Castelle C.J."/>
            <person name="Probst A.J."/>
            <person name="Thomas B.C."/>
            <person name="Singh A."/>
            <person name="Wilkins M.J."/>
            <person name="Karaoz U."/>
            <person name="Brodie E.L."/>
            <person name="Williams K.H."/>
            <person name="Hubbard S.S."/>
            <person name="Banfield J.F."/>
        </authorList>
    </citation>
    <scope>NUCLEOTIDE SEQUENCE [LARGE SCALE GENOMIC DNA]</scope>
</reference>
<dbReference type="AlphaFoldDB" id="A0A1G2HE81"/>
<keyword evidence="5 6" id="KW-0663">Pyridoxal phosphate</keyword>
<dbReference type="UniPathway" id="UPA00193"/>
<evidence type="ECO:0000313" key="9">
    <source>
        <dbReference type="EMBL" id="OGZ60785.1"/>
    </source>
</evidence>
<comment type="function">
    <text evidence="6">Catalyzes the reversible interconversion of serine and glycine with tetrahydrofolate (THF) serving as the one-carbon carrier. This reaction serves as the major source of one-carbon groups required for the biosynthesis of purines, thymidylate, methionine, and other important biomolecules. Also exhibits THF-independent aldolase activity toward beta-hydroxyamino acids, producing glycine and aldehydes, via a retro-aldol mechanism.</text>
</comment>